<comment type="caution">
    <text evidence="3">The sequence shown here is derived from an EMBL/GenBank/DDBJ whole genome shotgun (WGS) entry which is preliminary data.</text>
</comment>
<feature type="region of interest" description="Disordered" evidence="1">
    <location>
        <begin position="259"/>
        <end position="287"/>
    </location>
</feature>
<dbReference type="EMBL" id="JAACNO010000425">
    <property type="protein sequence ID" value="KAF4147609.1"/>
    <property type="molecule type" value="Genomic_DNA"/>
</dbReference>
<dbReference type="InterPro" id="IPR036691">
    <property type="entry name" value="Endo/exonu/phosph_ase_sf"/>
</dbReference>
<evidence type="ECO:0000256" key="1">
    <source>
        <dbReference type="SAM" id="MobiDB-lite"/>
    </source>
</evidence>
<evidence type="ECO:0000313" key="3">
    <source>
        <dbReference type="EMBL" id="KAF4143028.1"/>
    </source>
</evidence>
<accession>A0A8S9UY48</accession>
<feature type="domain" description="Endonuclease/exonuclease/phosphatase" evidence="2">
    <location>
        <begin position="23"/>
        <end position="240"/>
    </location>
</feature>
<name>A0A8S9UY48_PHYIN</name>
<dbReference type="Gene3D" id="3.60.10.10">
    <property type="entry name" value="Endonuclease/exonuclease/phosphatase"/>
    <property type="match status" value="1"/>
</dbReference>
<proteinExistence type="predicted"/>
<protein>
    <recommendedName>
        <fullName evidence="2">Endonuclease/exonuclease/phosphatase domain-containing protein</fullName>
    </recommendedName>
</protein>
<dbReference type="InterPro" id="IPR005135">
    <property type="entry name" value="Endo/exonuclease/phosphatase"/>
</dbReference>
<feature type="compositionally biased region" description="Polar residues" evidence="1">
    <location>
        <begin position="272"/>
        <end position="282"/>
    </location>
</feature>
<evidence type="ECO:0000259" key="2">
    <source>
        <dbReference type="Pfam" id="PF03372"/>
    </source>
</evidence>
<dbReference type="Pfam" id="PF03372">
    <property type="entry name" value="Exo_endo_phos"/>
    <property type="match status" value="1"/>
</dbReference>
<dbReference type="AlphaFoldDB" id="A0A8S9UY48"/>
<reference evidence="3" key="1">
    <citation type="submission" date="2020-03" db="EMBL/GenBank/DDBJ databases">
        <title>Hybrid Assembly of Korean Phytophthora infestans isolates.</title>
        <authorList>
            <person name="Prokchorchik M."/>
            <person name="Lee Y."/>
            <person name="Seo J."/>
            <person name="Cho J.-H."/>
            <person name="Park Y.-E."/>
            <person name="Jang D.-C."/>
            <person name="Im J.-S."/>
            <person name="Choi J.-G."/>
            <person name="Park H.-J."/>
            <person name="Lee G.-B."/>
            <person name="Lee Y.-G."/>
            <person name="Hong S.-Y."/>
            <person name="Cho K."/>
            <person name="Sohn K.H."/>
        </authorList>
    </citation>
    <scope>NUCLEOTIDE SEQUENCE</scope>
    <source>
        <strain evidence="3">KR_2_A2</strain>
    </source>
</reference>
<dbReference type="SUPFAM" id="SSF56219">
    <property type="entry name" value="DNase I-like"/>
    <property type="match status" value="1"/>
</dbReference>
<organism evidence="3 5">
    <name type="scientific">Phytophthora infestans</name>
    <name type="common">Potato late blight agent</name>
    <name type="synonym">Botrytis infestans</name>
    <dbReference type="NCBI Taxonomy" id="4787"/>
    <lineage>
        <taxon>Eukaryota</taxon>
        <taxon>Sar</taxon>
        <taxon>Stramenopiles</taxon>
        <taxon>Oomycota</taxon>
        <taxon>Peronosporomycetes</taxon>
        <taxon>Peronosporales</taxon>
        <taxon>Peronosporaceae</taxon>
        <taxon>Phytophthora</taxon>
    </lineage>
</organism>
<dbReference type="EMBL" id="JAACNO010001101">
    <property type="protein sequence ID" value="KAF4143028.1"/>
    <property type="molecule type" value="Genomic_DNA"/>
</dbReference>
<sequence length="316" mass="37016">NFRGFAKASRRRWLNGWWRRRGNPIPDMILGQETNHHTTEEKEEIRKQWKRAWQLEKTKNPLSHWQLSQTPFSGMGILVSPTISDRVKPWNQASWTEMIMAVEMDEWLIINVYAPAKKKEQPHYFKDLEQWLTQHDTIILGGDFNCVLRPSRDRITKRIPSTAACESLPLKHLMNKYDMTDGVELHHDLEEEDEKIEALRYFTRWIKDGASRLDRFYVKGDAFQATQAVQVTDAAHDSDHQEKNGPKTIGALLQEIKGGNKSTQNNKKRNISRQQQTSQTGAARSFGVRLKGRDDETRRFFKRNSEWQRDQSITDI</sequence>
<evidence type="ECO:0000313" key="5">
    <source>
        <dbReference type="Proteomes" id="UP000704712"/>
    </source>
</evidence>
<evidence type="ECO:0000313" key="4">
    <source>
        <dbReference type="EMBL" id="KAF4147609.1"/>
    </source>
</evidence>
<dbReference type="Proteomes" id="UP000704712">
    <property type="component" value="Unassembled WGS sequence"/>
</dbReference>
<gene>
    <name evidence="4" type="ORF">GN958_ATG03182</name>
    <name evidence="3" type="ORF">GN958_ATG07794</name>
</gene>
<dbReference type="GO" id="GO:0003824">
    <property type="term" value="F:catalytic activity"/>
    <property type="evidence" value="ECO:0007669"/>
    <property type="project" value="InterPro"/>
</dbReference>
<feature type="non-terminal residue" evidence="3">
    <location>
        <position position="316"/>
    </location>
</feature>